<dbReference type="Gene3D" id="2.20.110.10">
    <property type="entry name" value="Histone H3 K4-specific methyltransferase SET7/9 N-terminal domain"/>
    <property type="match status" value="1"/>
</dbReference>
<sequence>MNRIDINVDPITWGEDLRLEYRGELYSGEVVEMLGDQLLSQEFYVNGIRHGPSRKWWADGRMMSEGEMIAGRPSGVFRKWHPNGRVAEEVHFDGNGMLVARYRWDEDGNYIRGPS</sequence>
<comment type="caution">
    <text evidence="1">The sequence shown here is derived from an EMBL/GenBank/DDBJ whole genome shotgun (WGS) entry which is preliminary data.</text>
</comment>
<name>A0A231H9N3_9NOCA</name>
<organism evidence="1 2">
    <name type="scientific">Nocardia cerradoensis</name>
    <dbReference type="NCBI Taxonomy" id="85688"/>
    <lineage>
        <taxon>Bacteria</taxon>
        <taxon>Bacillati</taxon>
        <taxon>Actinomycetota</taxon>
        <taxon>Actinomycetes</taxon>
        <taxon>Mycobacteriales</taxon>
        <taxon>Nocardiaceae</taxon>
        <taxon>Nocardia</taxon>
    </lineage>
</organism>
<dbReference type="RefSeq" id="WP_094025370.1">
    <property type="nucleotide sequence ID" value="NZ_NGAF01000004.1"/>
</dbReference>
<evidence type="ECO:0000313" key="1">
    <source>
        <dbReference type="EMBL" id="OXR45407.1"/>
    </source>
</evidence>
<dbReference type="SUPFAM" id="SSF82185">
    <property type="entry name" value="Histone H3 K4-specific methyltransferase SET7/9 N-terminal domain"/>
    <property type="match status" value="1"/>
</dbReference>
<reference evidence="1 2" key="1">
    <citation type="submission" date="2017-07" db="EMBL/GenBank/DDBJ databases">
        <title>First draft Genome Sequence of Nocardia cerradoensis isolated from human infection.</title>
        <authorList>
            <person name="Carrasco G."/>
        </authorList>
    </citation>
    <scope>NUCLEOTIDE SEQUENCE [LARGE SCALE GENOMIC DNA]</scope>
    <source>
        <strain evidence="1 2">CNM20130759</strain>
    </source>
</reference>
<keyword evidence="2" id="KW-1185">Reference proteome</keyword>
<evidence type="ECO:0000313" key="2">
    <source>
        <dbReference type="Proteomes" id="UP000215506"/>
    </source>
</evidence>
<gene>
    <name evidence="1" type="primary">ywqK</name>
    <name evidence="1" type="ORF">B7C42_02532</name>
</gene>
<protein>
    <submittedName>
        <fullName evidence="1">Putative antitoxin YwqK</fullName>
    </submittedName>
</protein>
<accession>A0A231H9N3</accession>
<dbReference type="EMBL" id="NGAF01000004">
    <property type="protein sequence ID" value="OXR45407.1"/>
    <property type="molecule type" value="Genomic_DNA"/>
</dbReference>
<dbReference type="AlphaFoldDB" id="A0A231H9N3"/>
<dbReference type="Proteomes" id="UP000215506">
    <property type="component" value="Unassembled WGS sequence"/>
</dbReference>
<proteinExistence type="predicted"/>